<keyword evidence="5" id="KW-0414">Isoprene biosynthesis</keyword>
<dbReference type="UniPathway" id="UPA00059">
    <property type="reaction ID" value="UER00105"/>
</dbReference>
<dbReference type="CDD" id="cd13944">
    <property type="entry name" value="lytB_ispH"/>
    <property type="match status" value="1"/>
</dbReference>
<feature type="binding site" evidence="5">
    <location>
        <position position="70"/>
    </location>
    <ligand>
        <name>isopentenyl diphosphate</name>
        <dbReference type="ChEBI" id="CHEBI:128769"/>
    </ligand>
</feature>
<feature type="binding site" evidence="5">
    <location>
        <position position="217"/>
    </location>
    <ligand>
        <name>isopentenyl diphosphate</name>
        <dbReference type="ChEBI" id="CHEBI:128769"/>
    </ligand>
</feature>
<dbReference type="GO" id="GO:0046872">
    <property type="term" value="F:metal ion binding"/>
    <property type="evidence" value="ECO:0007669"/>
    <property type="project" value="UniProtKB-KW"/>
</dbReference>
<proteinExistence type="inferred from homology"/>
<feature type="binding site" evidence="5">
    <location>
        <position position="217"/>
    </location>
    <ligand>
        <name>(2E)-4-hydroxy-3-methylbut-2-enyl diphosphate</name>
        <dbReference type="ChEBI" id="CHEBI:128753"/>
    </ligand>
</feature>
<feature type="binding site" evidence="5">
    <location>
        <position position="36"/>
    </location>
    <ligand>
        <name>dimethylallyl diphosphate</name>
        <dbReference type="ChEBI" id="CHEBI:57623"/>
    </ligand>
</feature>
<dbReference type="RefSeq" id="WP_060826455.1">
    <property type="nucleotide sequence ID" value="NZ_AP014724.1"/>
</dbReference>
<feature type="binding site" evidence="5">
    <location>
        <position position="92"/>
    </location>
    <ligand>
        <name>[4Fe-4S] cluster</name>
        <dbReference type="ChEBI" id="CHEBI:49883"/>
    </ligand>
</feature>
<feature type="binding site" evidence="5">
    <location>
        <position position="159"/>
    </location>
    <ligand>
        <name>(2E)-4-hydroxy-3-methylbut-2-enyl diphosphate</name>
        <dbReference type="ChEBI" id="CHEBI:128753"/>
    </ligand>
</feature>
<keyword evidence="4 5" id="KW-0411">Iron-sulfur</keyword>
<evidence type="ECO:0000256" key="2">
    <source>
        <dbReference type="ARBA" id="ARBA00022723"/>
    </source>
</evidence>
<feature type="binding site" evidence="5">
    <location>
        <position position="215"/>
    </location>
    <ligand>
        <name>dimethylallyl diphosphate</name>
        <dbReference type="ChEBI" id="CHEBI:57623"/>
    </ligand>
</feature>
<comment type="caution">
    <text evidence="6">The sequence shown here is derived from an EMBL/GenBank/DDBJ whole genome shotgun (WGS) entry which is preliminary data.</text>
</comment>
<feature type="binding site" evidence="5">
    <location>
        <position position="120"/>
    </location>
    <ligand>
        <name>(2E)-4-hydroxy-3-methylbut-2-enyl diphosphate</name>
        <dbReference type="ChEBI" id="CHEBI:128753"/>
    </ligand>
</feature>
<comment type="pathway">
    <text evidence="5">Isoprenoid biosynthesis; isopentenyl diphosphate biosynthesis via DXP pathway; isopentenyl diphosphate from 1-deoxy-D-xylulose 5-phosphate: step 6/6.</text>
</comment>
<comment type="catalytic activity">
    <reaction evidence="5">
        <text>isopentenyl diphosphate + 2 oxidized [2Fe-2S]-[ferredoxin] + H2O = (2E)-4-hydroxy-3-methylbut-2-enyl diphosphate + 2 reduced [2Fe-2S]-[ferredoxin] + 2 H(+)</text>
        <dbReference type="Rhea" id="RHEA:24488"/>
        <dbReference type="Rhea" id="RHEA-COMP:10000"/>
        <dbReference type="Rhea" id="RHEA-COMP:10001"/>
        <dbReference type="ChEBI" id="CHEBI:15377"/>
        <dbReference type="ChEBI" id="CHEBI:15378"/>
        <dbReference type="ChEBI" id="CHEBI:33737"/>
        <dbReference type="ChEBI" id="CHEBI:33738"/>
        <dbReference type="ChEBI" id="CHEBI:128753"/>
        <dbReference type="ChEBI" id="CHEBI:128769"/>
        <dbReference type="EC" id="1.17.7.4"/>
    </reaction>
</comment>
<name>A0A2D3W3N1_9BACT</name>
<dbReference type="HAMAP" id="MF_00191">
    <property type="entry name" value="IspH"/>
    <property type="match status" value="1"/>
</dbReference>
<feature type="binding site" evidence="5">
    <location>
        <position position="217"/>
    </location>
    <ligand>
        <name>dimethylallyl diphosphate</name>
        <dbReference type="ChEBI" id="CHEBI:57623"/>
    </ligand>
</feature>
<feature type="binding site" evidence="5">
    <location>
        <position position="70"/>
    </location>
    <ligand>
        <name>(2E)-4-hydroxy-3-methylbut-2-enyl diphosphate</name>
        <dbReference type="ChEBI" id="CHEBI:128753"/>
    </ligand>
</feature>
<evidence type="ECO:0000313" key="7">
    <source>
        <dbReference type="Proteomes" id="UP000231638"/>
    </source>
</evidence>
<feature type="binding site" evidence="5">
    <location>
        <position position="259"/>
    </location>
    <ligand>
        <name>(2E)-4-hydroxy-3-methylbut-2-enyl diphosphate</name>
        <dbReference type="ChEBI" id="CHEBI:128753"/>
    </ligand>
</feature>
<feature type="binding site" evidence="5">
    <location>
        <position position="216"/>
    </location>
    <ligand>
        <name>isopentenyl diphosphate</name>
        <dbReference type="ChEBI" id="CHEBI:128769"/>
    </ligand>
</feature>
<feature type="binding site" evidence="5">
    <location>
        <position position="216"/>
    </location>
    <ligand>
        <name>dimethylallyl diphosphate</name>
        <dbReference type="ChEBI" id="CHEBI:57623"/>
    </ligand>
</feature>
<feature type="binding site" evidence="5">
    <location>
        <position position="12"/>
    </location>
    <ligand>
        <name>[4Fe-4S] cluster</name>
        <dbReference type="ChEBI" id="CHEBI:49883"/>
    </ligand>
</feature>
<dbReference type="GO" id="GO:0051539">
    <property type="term" value="F:4 iron, 4 sulfur cluster binding"/>
    <property type="evidence" value="ECO:0007669"/>
    <property type="project" value="UniProtKB-UniRule"/>
</dbReference>
<dbReference type="Gene3D" id="3.40.1010.20">
    <property type="entry name" value="4-hydroxy-3-methylbut-2-enyl diphosphate reductase, catalytic domain"/>
    <property type="match status" value="2"/>
</dbReference>
<keyword evidence="5" id="KW-0560">Oxidoreductase</keyword>
<dbReference type="InterPro" id="IPR003451">
    <property type="entry name" value="LytB/IspH"/>
</dbReference>
<feature type="binding site" evidence="5">
    <location>
        <position position="259"/>
    </location>
    <ligand>
        <name>isopentenyl diphosphate</name>
        <dbReference type="ChEBI" id="CHEBI:128769"/>
    </ligand>
</feature>
<dbReference type="GO" id="GO:0051745">
    <property type="term" value="F:4-hydroxy-3-methylbut-2-enyl diphosphate reductase activity"/>
    <property type="evidence" value="ECO:0007669"/>
    <property type="project" value="UniProtKB-UniRule"/>
</dbReference>
<dbReference type="EMBL" id="DLUG01000192">
    <property type="protein sequence ID" value="DAB35971.1"/>
    <property type="molecule type" value="Genomic_DNA"/>
</dbReference>
<dbReference type="GO" id="GO:0019288">
    <property type="term" value="P:isopentenyl diphosphate biosynthetic process, methylerythritol 4-phosphate pathway"/>
    <property type="evidence" value="ECO:0007669"/>
    <property type="project" value="UniProtKB-UniRule"/>
</dbReference>
<dbReference type="UniPathway" id="UPA00056">
    <property type="reaction ID" value="UER00097"/>
</dbReference>
<evidence type="ECO:0000256" key="1">
    <source>
        <dbReference type="ARBA" id="ARBA00022485"/>
    </source>
</evidence>
<evidence type="ECO:0000256" key="5">
    <source>
        <dbReference type="HAMAP-Rule" id="MF_00191"/>
    </source>
</evidence>
<comment type="catalytic activity">
    <reaction evidence="5">
        <text>dimethylallyl diphosphate + 2 oxidized [2Fe-2S]-[ferredoxin] + H2O = (2E)-4-hydroxy-3-methylbut-2-enyl diphosphate + 2 reduced [2Fe-2S]-[ferredoxin] + 2 H(+)</text>
        <dbReference type="Rhea" id="RHEA:24825"/>
        <dbReference type="Rhea" id="RHEA-COMP:10000"/>
        <dbReference type="Rhea" id="RHEA-COMP:10001"/>
        <dbReference type="ChEBI" id="CHEBI:15377"/>
        <dbReference type="ChEBI" id="CHEBI:15378"/>
        <dbReference type="ChEBI" id="CHEBI:33737"/>
        <dbReference type="ChEBI" id="CHEBI:33738"/>
        <dbReference type="ChEBI" id="CHEBI:57623"/>
        <dbReference type="ChEBI" id="CHEBI:128753"/>
        <dbReference type="EC" id="1.17.7.4"/>
    </reaction>
</comment>
<feature type="binding site" evidence="5">
    <location>
        <position position="216"/>
    </location>
    <ligand>
        <name>(2E)-4-hydroxy-3-methylbut-2-enyl diphosphate</name>
        <dbReference type="ChEBI" id="CHEBI:128753"/>
    </ligand>
</feature>
<feature type="binding site" evidence="5">
    <location>
        <position position="120"/>
    </location>
    <ligand>
        <name>dimethylallyl diphosphate</name>
        <dbReference type="ChEBI" id="CHEBI:57623"/>
    </ligand>
</feature>
<comment type="similarity">
    <text evidence="5">Belongs to the IspH family.</text>
</comment>
<gene>
    <name evidence="5" type="primary">ispH</name>
    <name evidence="6" type="ORF">CFH80_07365</name>
</gene>
<reference evidence="6 7" key="1">
    <citation type="journal article" date="2017" name="Front. Microbiol.">
        <title>Comparative Genomic Analysis of the Class Epsilonproteobacteria and Proposed Reclassification to Epsilonbacteraeota (phyl. nov.).</title>
        <authorList>
            <person name="Waite D.W."/>
            <person name="Vanwonterghem I."/>
            <person name="Rinke C."/>
            <person name="Parks D.H."/>
            <person name="Zhang Y."/>
            <person name="Takai K."/>
            <person name="Sievert S.M."/>
            <person name="Simon J."/>
            <person name="Campbell B.J."/>
            <person name="Hanson T.E."/>
            <person name="Woyke T."/>
            <person name="Klotz M.G."/>
            <person name="Hugenholtz P."/>
        </authorList>
    </citation>
    <scope>NUCLEOTIDE SEQUENCE [LARGE SCALE GENOMIC DNA]</scope>
    <source>
        <strain evidence="6">UBA11420</strain>
    </source>
</reference>
<keyword evidence="1 5" id="KW-0004">4Fe-4S</keyword>
<feature type="active site" description="Proton donor" evidence="5">
    <location>
        <position position="122"/>
    </location>
</feature>
<dbReference type="NCBIfam" id="NF002187">
    <property type="entry name" value="PRK01045.1-1"/>
    <property type="match status" value="1"/>
</dbReference>
<feature type="binding site" evidence="5">
    <location>
        <position position="70"/>
    </location>
    <ligand>
        <name>dimethylallyl diphosphate</name>
        <dbReference type="ChEBI" id="CHEBI:57623"/>
    </ligand>
</feature>
<dbReference type="PANTHER" id="PTHR30426:SF0">
    <property type="entry name" value="4-HYDROXY-3-METHYLBUT-2-ENYL DIPHOSPHATE REDUCTASE"/>
    <property type="match status" value="1"/>
</dbReference>
<evidence type="ECO:0000313" key="6">
    <source>
        <dbReference type="EMBL" id="DAB35971.1"/>
    </source>
</evidence>
<organism evidence="6 7">
    <name type="scientific">Sulfurospirillum cavolei</name>
    <dbReference type="NCBI Taxonomy" id="366522"/>
    <lineage>
        <taxon>Bacteria</taxon>
        <taxon>Pseudomonadati</taxon>
        <taxon>Campylobacterota</taxon>
        <taxon>Epsilonproteobacteria</taxon>
        <taxon>Campylobacterales</taxon>
        <taxon>Sulfurospirillaceae</taxon>
        <taxon>Sulfurospirillum</taxon>
    </lineage>
</organism>
<dbReference type="GO" id="GO:0016114">
    <property type="term" value="P:terpenoid biosynthetic process"/>
    <property type="evidence" value="ECO:0007669"/>
    <property type="project" value="UniProtKB-UniRule"/>
</dbReference>
<comment type="cofactor">
    <cofactor evidence="5">
        <name>[4Fe-4S] cluster</name>
        <dbReference type="ChEBI" id="CHEBI:49883"/>
    </cofactor>
    <text evidence="5">Binds 1 [4Fe-4S] cluster per subunit.</text>
</comment>
<evidence type="ECO:0000256" key="3">
    <source>
        <dbReference type="ARBA" id="ARBA00023004"/>
    </source>
</evidence>
<feature type="binding site" evidence="5">
    <location>
        <position position="187"/>
    </location>
    <ligand>
        <name>[4Fe-4S] cluster</name>
        <dbReference type="ChEBI" id="CHEBI:49883"/>
    </ligand>
</feature>
<feature type="binding site" evidence="5">
    <location>
        <position position="36"/>
    </location>
    <ligand>
        <name>(2E)-4-hydroxy-3-methylbut-2-enyl diphosphate</name>
        <dbReference type="ChEBI" id="CHEBI:128753"/>
    </ligand>
</feature>
<keyword evidence="2 5" id="KW-0479">Metal-binding</keyword>
<feature type="binding site" evidence="5">
    <location>
        <position position="36"/>
    </location>
    <ligand>
        <name>isopentenyl diphosphate</name>
        <dbReference type="ChEBI" id="CHEBI:128769"/>
    </ligand>
</feature>
<dbReference type="NCBIfam" id="TIGR00216">
    <property type="entry name" value="ispH_lytB"/>
    <property type="match status" value="1"/>
</dbReference>
<feature type="binding site" evidence="5">
    <location>
        <position position="215"/>
    </location>
    <ligand>
        <name>isopentenyl diphosphate</name>
        <dbReference type="ChEBI" id="CHEBI:128769"/>
    </ligand>
</feature>
<sequence>MRIKLAASYGFCFGVKRAIKIAENTQNASTIGPLIHNNEEINRLRENFNVKTLHDISEAQGIERAIIRTHGIPKKDLETLKQSKVEVINATCPYVTKPQEICEKMSQEGYEIVIFGDADHPEVRGVESYAINGAYVVQSVAELEKIKFKGYKVAVVSQTTRKISEFLDITGYLQMRYKEVRVFNTICNATFENQDAARELAKEADVVIVIGGKNSSNTKQLHSICKEYCDDSFLVESEKDLDPSWFNQKQLCGVTAGASTPDWIIEKIVGKISEIKV</sequence>
<comment type="function">
    <text evidence="5">Catalyzes the conversion of 1-hydroxy-2-methyl-2-(E)-butenyl 4-diphosphate (HMBPP) into a mixture of isopentenyl diphosphate (IPP) and dimethylallyl diphosphate (DMAPP). Acts in the terminal step of the DOXP/MEP pathway for isoprenoid precursor biosynthesis.</text>
</comment>
<keyword evidence="3 5" id="KW-0408">Iron</keyword>
<dbReference type="Proteomes" id="UP000231638">
    <property type="component" value="Unassembled WGS sequence"/>
</dbReference>
<dbReference type="STRING" id="366522.GCA_001548055_02077"/>
<feature type="binding site" evidence="5">
    <location>
        <position position="259"/>
    </location>
    <ligand>
        <name>dimethylallyl diphosphate</name>
        <dbReference type="ChEBI" id="CHEBI:57623"/>
    </ligand>
</feature>
<dbReference type="AlphaFoldDB" id="A0A2D3W3N1"/>
<feature type="binding site" evidence="5">
    <location>
        <position position="120"/>
    </location>
    <ligand>
        <name>isopentenyl diphosphate</name>
        <dbReference type="ChEBI" id="CHEBI:128769"/>
    </ligand>
</feature>
<accession>A0A2D3W3N1</accession>
<evidence type="ECO:0000256" key="4">
    <source>
        <dbReference type="ARBA" id="ARBA00023014"/>
    </source>
</evidence>
<dbReference type="Gene3D" id="3.40.50.11270">
    <property type="match status" value="1"/>
</dbReference>
<protein>
    <recommendedName>
        <fullName evidence="5">4-hydroxy-3-methylbut-2-enyl diphosphate reductase</fullName>
        <shortName evidence="5">HMBPP reductase</shortName>
        <ecNumber evidence="5">1.17.7.4</ecNumber>
    </recommendedName>
</protein>
<feature type="binding site" evidence="5">
    <location>
        <position position="215"/>
    </location>
    <ligand>
        <name>(2E)-4-hydroxy-3-methylbut-2-enyl diphosphate</name>
        <dbReference type="ChEBI" id="CHEBI:128753"/>
    </ligand>
</feature>
<comment type="pathway">
    <text evidence="5">Isoprenoid biosynthesis; dimethylallyl diphosphate biosynthesis; dimethylallyl diphosphate from (2E)-4-hydroxy-3-methylbutenyl diphosphate: step 1/1.</text>
</comment>
<dbReference type="EC" id="1.17.7.4" evidence="5"/>
<dbReference type="GO" id="GO:0050992">
    <property type="term" value="P:dimethylallyl diphosphate biosynthetic process"/>
    <property type="evidence" value="ECO:0007669"/>
    <property type="project" value="UniProtKB-UniRule"/>
</dbReference>
<dbReference type="PANTHER" id="PTHR30426">
    <property type="entry name" value="4-HYDROXY-3-METHYLBUT-2-ENYL DIPHOSPHATE REDUCTASE"/>
    <property type="match status" value="1"/>
</dbReference>
<dbReference type="Pfam" id="PF02401">
    <property type="entry name" value="LYTB"/>
    <property type="match status" value="1"/>
</dbReference>